<dbReference type="Proteomes" id="UP000324800">
    <property type="component" value="Unassembled WGS sequence"/>
</dbReference>
<evidence type="ECO:0000313" key="2">
    <source>
        <dbReference type="EMBL" id="KAA6398780.1"/>
    </source>
</evidence>
<feature type="region of interest" description="Disordered" evidence="1">
    <location>
        <begin position="61"/>
        <end position="85"/>
    </location>
</feature>
<sequence length="141" mass="16169">MDQEPIAIPTTIIANNTQANSNVDYNCISPQHNTSHKSISPRTQLSPSQILKETLTILRTISPGGLRGHKEKDPERKQPKLQQYAGQMDVVERFHEIMKPIIEEEKKIPQILLPGQYREFPNKDGFAFFYPPKNYYPTPIP</sequence>
<dbReference type="AlphaFoldDB" id="A0A5J4WV57"/>
<gene>
    <name evidence="2" type="ORF">EZS28_005692</name>
</gene>
<name>A0A5J4WV57_9EUKA</name>
<organism evidence="2 3">
    <name type="scientific">Streblomastix strix</name>
    <dbReference type="NCBI Taxonomy" id="222440"/>
    <lineage>
        <taxon>Eukaryota</taxon>
        <taxon>Metamonada</taxon>
        <taxon>Preaxostyla</taxon>
        <taxon>Oxymonadida</taxon>
        <taxon>Streblomastigidae</taxon>
        <taxon>Streblomastix</taxon>
    </lineage>
</organism>
<reference evidence="2 3" key="1">
    <citation type="submission" date="2019-03" db="EMBL/GenBank/DDBJ databases">
        <title>Single cell metagenomics reveals metabolic interactions within the superorganism composed of flagellate Streblomastix strix and complex community of Bacteroidetes bacteria on its surface.</title>
        <authorList>
            <person name="Treitli S.C."/>
            <person name="Kolisko M."/>
            <person name="Husnik F."/>
            <person name="Keeling P."/>
            <person name="Hampl V."/>
        </authorList>
    </citation>
    <scope>NUCLEOTIDE SEQUENCE [LARGE SCALE GENOMIC DNA]</scope>
    <source>
        <strain evidence="2">ST1C</strain>
    </source>
</reference>
<accession>A0A5J4WV57</accession>
<feature type="compositionally biased region" description="Basic and acidic residues" evidence="1">
    <location>
        <begin position="68"/>
        <end position="78"/>
    </location>
</feature>
<dbReference type="EMBL" id="SNRW01000883">
    <property type="protein sequence ID" value="KAA6398780.1"/>
    <property type="molecule type" value="Genomic_DNA"/>
</dbReference>
<protein>
    <submittedName>
        <fullName evidence="2">Uncharacterized protein</fullName>
    </submittedName>
</protein>
<comment type="caution">
    <text evidence="2">The sequence shown here is derived from an EMBL/GenBank/DDBJ whole genome shotgun (WGS) entry which is preliminary data.</text>
</comment>
<evidence type="ECO:0000256" key="1">
    <source>
        <dbReference type="SAM" id="MobiDB-lite"/>
    </source>
</evidence>
<proteinExistence type="predicted"/>
<evidence type="ECO:0000313" key="3">
    <source>
        <dbReference type="Proteomes" id="UP000324800"/>
    </source>
</evidence>